<dbReference type="EMBL" id="CADEBD010000171">
    <property type="protein sequence ID" value="CAB3224074.1"/>
    <property type="molecule type" value="Genomic_DNA"/>
</dbReference>
<evidence type="ECO:0000313" key="1">
    <source>
        <dbReference type="EMBL" id="CAB3224074.1"/>
    </source>
</evidence>
<protein>
    <submittedName>
        <fullName evidence="1">Uncharacterized protein</fullName>
    </submittedName>
</protein>
<dbReference type="OrthoDB" id="10043580at2759"/>
<comment type="caution">
    <text evidence="1">The sequence shown here is derived from an EMBL/GenBank/DDBJ whole genome shotgun (WGS) entry which is preliminary data.</text>
</comment>
<reference evidence="1 2" key="1">
    <citation type="submission" date="2020-04" db="EMBL/GenBank/DDBJ databases">
        <authorList>
            <person name="Wallbank WR R."/>
            <person name="Pardo Diaz C."/>
            <person name="Kozak K."/>
            <person name="Martin S."/>
            <person name="Jiggins C."/>
            <person name="Moest M."/>
            <person name="Warren A I."/>
            <person name="Byers J.R.P. K."/>
            <person name="Montejo-Kovacevich G."/>
            <person name="Yen C E."/>
        </authorList>
    </citation>
    <scope>NUCLEOTIDE SEQUENCE [LARGE SCALE GENOMIC DNA]</scope>
</reference>
<accession>A0A8S0YWS9</accession>
<name>A0A8S0YWS9_ARCPL</name>
<organism evidence="1 2">
    <name type="scientific">Arctia plantaginis</name>
    <name type="common">Wood tiger moth</name>
    <name type="synonym">Phalaena plantaginis</name>
    <dbReference type="NCBI Taxonomy" id="874455"/>
    <lineage>
        <taxon>Eukaryota</taxon>
        <taxon>Metazoa</taxon>
        <taxon>Ecdysozoa</taxon>
        <taxon>Arthropoda</taxon>
        <taxon>Hexapoda</taxon>
        <taxon>Insecta</taxon>
        <taxon>Pterygota</taxon>
        <taxon>Neoptera</taxon>
        <taxon>Endopterygota</taxon>
        <taxon>Lepidoptera</taxon>
        <taxon>Glossata</taxon>
        <taxon>Ditrysia</taxon>
        <taxon>Noctuoidea</taxon>
        <taxon>Erebidae</taxon>
        <taxon>Arctiinae</taxon>
        <taxon>Arctia</taxon>
    </lineage>
</organism>
<proteinExistence type="predicted"/>
<dbReference type="Proteomes" id="UP000494256">
    <property type="component" value="Unassembled WGS sequence"/>
</dbReference>
<gene>
    <name evidence="1" type="ORF">APLA_LOCUS1695</name>
</gene>
<dbReference type="AlphaFoldDB" id="A0A8S0YWS9"/>
<sequence length="139" mass="16018">MEILQKWQESHDNNLMKIIDNQNAILNTLAAEVSDIKLQNADILKSHQEIEKSIGFVNQQYEELKGRFIGLERERLQLLDYNKSLENKLKDMQLSSRCSSIEIRNVPPKEKESYTDLISVISSIGDAIKATYLQLSHKT</sequence>
<evidence type="ECO:0000313" key="2">
    <source>
        <dbReference type="Proteomes" id="UP000494256"/>
    </source>
</evidence>